<keyword evidence="1" id="KW-0732">Signal</keyword>
<comment type="caution">
    <text evidence="2">The sequence shown here is derived from an EMBL/GenBank/DDBJ whole genome shotgun (WGS) entry which is preliminary data.</text>
</comment>
<gene>
    <name evidence="2" type="ORF">NVV95_03250</name>
</gene>
<dbReference type="PROSITE" id="PS51257">
    <property type="entry name" value="PROKAR_LIPOPROTEIN"/>
    <property type="match status" value="1"/>
</dbReference>
<feature type="chain" id="PRO_5046703227" description="Lipoprotein" evidence="1">
    <location>
        <begin position="22"/>
        <end position="130"/>
    </location>
</feature>
<dbReference type="Proteomes" id="UP001165580">
    <property type="component" value="Unassembled WGS sequence"/>
</dbReference>
<evidence type="ECO:0008006" key="4">
    <source>
        <dbReference type="Google" id="ProtNLM"/>
    </source>
</evidence>
<name>A0ABT2GBJ2_9MICO</name>
<dbReference type="RefSeq" id="WP_259485096.1">
    <property type="nucleotide sequence ID" value="NZ_JANTEZ010000001.1"/>
</dbReference>
<reference evidence="2" key="1">
    <citation type="submission" date="2022-08" db="EMBL/GenBank/DDBJ databases">
        <authorList>
            <person name="Deng Y."/>
            <person name="Han X.-F."/>
            <person name="Zhang Y.-Q."/>
        </authorList>
    </citation>
    <scope>NUCLEOTIDE SEQUENCE</scope>
    <source>
        <strain evidence="2">CPCC 205716</strain>
    </source>
</reference>
<organism evidence="2 3">
    <name type="scientific">Herbiconiux gentiana</name>
    <dbReference type="NCBI Taxonomy" id="2970912"/>
    <lineage>
        <taxon>Bacteria</taxon>
        <taxon>Bacillati</taxon>
        <taxon>Actinomycetota</taxon>
        <taxon>Actinomycetes</taxon>
        <taxon>Micrococcales</taxon>
        <taxon>Microbacteriaceae</taxon>
        <taxon>Herbiconiux</taxon>
    </lineage>
</organism>
<feature type="signal peptide" evidence="1">
    <location>
        <begin position="1"/>
        <end position="21"/>
    </location>
</feature>
<sequence length="130" mass="13639">MNRRALPLVLAVAALTLTACASTPTISEQDASALADLAAVAGPTSNVDPATITSTECWLPSDHLIDDDSVSSTTFKVLCRAHYTDASGDRYQDATCVGDLAAHPALDHCYRWAPYTGEPAFDDFPAVPAG</sequence>
<evidence type="ECO:0000313" key="2">
    <source>
        <dbReference type="EMBL" id="MCS5713568.1"/>
    </source>
</evidence>
<dbReference type="EMBL" id="JANTEZ010000001">
    <property type="protein sequence ID" value="MCS5713568.1"/>
    <property type="molecule type" value="Genomic_DNA"/>
</dbReference>
<accession>A0ABT2GBJ2</accession>
<evidence type="ECO:0000256" key="1">
    <source>
        <dbReference type="SAM" id="SignalP"/>
    </source>
</evidence>
<protein>
    <recommendedName>
        <fullName evidence="4">Lipoprotein</fullName>
    </recommendedName>
</protein>
<evidence type="ECO:0000313" key="3">
    <source>
        <dbReference type="Proteomes" id="UP001165580"/>
    </source>
</evidence>
<keyword evidence="3" id="KW-1185">Reference proteome</keyword>
<proteinExistence type="predicted"/>